<sequence length="215" mass="24435">MNPRTLVVTISRQYGSGGSYLGKSIAKKLGFQYFDREILRKAAEYLGTEEADLSEREEKLSTFMEKLSRTLLHGSPEATYLQPPIRPIYDRELYETESVIIREIAEKHNSVVVGRCGFHVLKGHPGLINIFVHAPLAFRTNRLMHVCSISDDNEAGSTIREMDYQRERFVNAMTGVKWTEALNYHLSFDSSLSGFESGENMIIKLVDNLKNNLSL</sequence>
<keyword evidence="1" id="KW-0808">Transferase</keyword>
<evidence type="ECO:0000313" key="2">
    <source>
        <dbReference type="Proteomes" id="UP000245125"/>
    </source>
</evidence>
<dbReference type="AlphaFoldDB" id="A0A2U3QDV4"/>
<dbReference type="InterPro" id="IPR027417">
    <property type="entry name" value="P-loop_NTPase"/>
</dbReference>
<dbReference type="OrthoDB" id="9781180at2"/>
<dbReference type="EMBL" id="OUUY01000002">
    <property type="protein sequence ID" value="SPP99564.1"/>
    <property type="molecule type" value="Genomic_DNA"/>
</dbReference>
<dbReference type="Gene3D" id="3.40.50.300">
    <property type="entry name" value="P-loop containing nucleotide triphosphate hydrolases"/>
    <property type="match status" value="1"/>
</dbReference>
<accession>A0A2U3QDV4</accession>
<organism evidence="1 2">
    <name type="scientific">Candidatus Sulfobium mesophilum</name>
    <dbReference type="NCBI Taxonomy" id="2016548"/>
    <lineage>
        <taxon>Bacteria</taxon>
        <taxon>Pseudomonadati</taxon>
        <taxon>Nitrospirota</taxon>
        <taxon>Nitrospiria</taxon>
        <taxon>Nitrospirales</taxon>
        <taxon>Nitrospiraceae</taxon>
        <taxon>Candidatus Sulfobium</taxon>
    </lineage>
</organism>
<keyword evidence="1" id="KW-0418">Kinase</keyword>
<protein>
    <submittedName>
        <fullName evidence="1">Putative Cytidylate kinase-like family</fullName>
    </submittedName>
</protein>
<keyword evidence="2" id="KW-1185">Reference proteome</keyword>
<dbReference type="Proteomes" id="UP000245125">
    <property type="component" value="Unassembled WGS sequence"/>
</dbReference>
<gene>
    <name evidence="1" type="ORF">NBG4_100004</name>
</gene>
<dbReference type="GO" id="GO:0016301">
    <property type="term" value="F:kinase activity"/>
    <property type="evidence" value="ECO:0007669"/>
    <property type="project" value="UniProtKB-KW"/>
</dbReference>
<name>A0A2U3QDV4_9BACT</name>
<reference evidence="2" key="1">
    <citation type="submission" date="2018-03" db="EMBL/GenBank/DDBJ databases">
        <authorList>
            <person name="Zecchin S."/>
        </authorList>
    </citation>
    <scope>NUCLEOTIDE SEQUENCE [LARGE SCALE GENOMIC DNA]</scope>
</reference>
<evidence type="ECO:0000313" key="1">
    <source>
        <dbReference type="EMBL" id="SPP99564.1"/>
    </source>
</evidence>
<proteinExistence type="predicted"/>
<dbReference type="Pfam" id="PF13189">
    <property type="entry name" value="Cytidylate_kin2"/>
    <property type="match status" value="1"/>
</dbReference>
<dbReference type="SUPFAM" id="SSF52540">
    <property type="entry name" value="P-loop containing nucleoside triphosphate hydrolases"/>
    <property type="match status" value="1"/>
</dbReference>